<dbReference type="STRING" id="545694.TREPR_3599"/>
<dbReference type="PANTHER" id="PTHR43085">
    <property type="entry name" value="HEXOKINASE FAMILY MEMBER"/>
    <property type="match status" value="1"/>
</dbReference>
<dbReference type="GO" id="GO:0005524">
    <property type="term" value="F:ATP binding"/>
    <property type="evidence" value="ECO:0007669"/>
    <property type="project" value="UniProtKB-KW"/>
</dbReference>
<dbReference type="PROSITE" id="PS00584">
    <property type="entry name" value="PFKB_KINASES_2"/>
    <property type="match status" value="1"/>
</dbReference>
<dbReference type="OrthoDB" id="9813569at2"/>
<reference evidence="8" key="1">
    <citation type="submission" date="2009-12" db="EMBL/GenBank/DDBJ databases">
        <title>Complete sequence of Treponema primitia strain ZAS-2.</title>
        <authorList>
            <person name="Tetu S.G."/>
            <person name="Matson E."/>
            <person name="Ren Q."/>
            <person name="Seshadri R."/>
            <person name="Elbourne L."/>
            <person name="Hassan K.A."/>
            <person name="Durkin A."/>
            <person name="Radune D."/>
            <person name="Mohamoud Y."/>
            <person name="Shay R."/>
            <person name="Jin S."/>
            <person name="Zhang X."/>
            <person name="Lucey K."/>
            <person name="Ballor N.R."/>
            <person name="Ottesen E."/>
            <person name="Rosenthal R."/>
            <person name="Allen A."/>
            <person name="Leadbetter J.R."/>
            <person name="Paulsen I.T."/>
        </authorList>
    </citation>
    <scope>NUCLEOTIDE SEQUENCE [LARGE SCALE GENOMIC DNA]</scope>
    <source>
        <strain evidence="8">ATCC BAA-887 / DSM 12427 / ZAS-2</strain>
    </source>
</reference>
<dbReference type="InterPro" id="IPR011611">
    <property type="entry name" value="PfkB_dom"/>
</dbReference>
<evidence type="ECO:0000313" key="7">
    <source>
        <dbReference type="EMBL" id="AEF86314.1"/>
    </source>
</evidence>
<keyword evidence="4 7" id="KW-0418">Kinase</keyword>
<dbReference type="RefSeq" id="WP_015706703.1">
    <property type="nucleotide sequence ID" value="NC_015578.1"/>
</dbReference>
<evidence type="ECO:0000256" key="3">
    <source>
        <dbReference type="ARBA" id="ARBA00022741"/>
    </source>
</evidence>
<dbReference type="Pfam" id="PF00294">
    <property type="entry name" value="PfkB"/>
    <property type="match status" value="1"/>
</dbReference>
<gene>
    <name evidence="7" type="ordered locus">TREPR_3599</name>
</gene>
<protein>
    <submittedName>
        <fullName evidence="7">Fructokinase</fullName>
        <ecNumber evidence="7">2.7.1.4</ecNumber>
    </submittedName>
</protein>
<dbReference type="eggNOG" id="COG0524">
    <property type="taxonomic scope" value="Bacteria"/>
</dbReference>
<accession>F5YR22</accession>
<dbReference type="InterPro" id="IPR002173">
    <property type="entry name" value="Carboh/pur_kinase_PfkB_CS"/>
</dbReference>
<keyword evidence="3" id="KW-0547">Nucleotide-binding</keyword>
<dbReference type="GO" id="GO:0008865">
    <property type="term" value="F:fructokinase activity"/>
    <property type="evidence" value="ECO:0007669"/>
    <property type="project" value="UniProtKB-EC"/>
</dbReference>
<dbReference type="KEGG" id="tpi:TREPR_3599"/>
<evidence type="ECO:0000256" key="4">
    <source>
        <dbReference type="ARBA" id="ARBA00022777"/>
    </source>
</evidence>
<evidence type="ECO:0000259" key="6">
    <source>
        <dbReference type="Pfam" id="PF00294"/>
    </source>
</evidence>
<proteinExistence type="inferred from homology"/>
<evidence type="ECO:0000256" key="1">
    <source>
        <dbReference type="ARBA" id="ARBA00010688"/>
    </source>
</evidence>
<name>F5YR22_TREPZ</name>
<dbReference type="SUPFAM" id="SSF53613">
    <property type="entry name" value="Ribokinase-like"/>
    <property type="match status" value="1"/>
</dbReference>
<keyword evidence="5" id="KW-0067">ATP-binding</keyword>
<organism evidence="7 8">
    <name type="scientific">Treponema primitia (strain ATCC BAA-887 / DSM 12427 / ZAS-2)</name>
    <dbReference type="NCBI Taxonomy" id="545694"/>
    <lineage>
        <taxon>Bacteria</taxon>
        <taxon>Pseudomonadati</taxon>
        <taxon>Spirochaetota</taxon>
        <taxon>Spirochaetia</taxon>
        <taxon>Spirochaetales</taxon>
        <taxon>Treponemataceae</taxon>
        <taxon>Treponema</taxon>
    </lineage>
</organism>
<reference evidence="7 8" key="2">
    <citation type="journal article" date="2011" name="ISME J.">
        <title>RNA-seq reveals cooperative metabolic interactions between two termite-gut spirochete species in co-culture.</title>
        <authorList>
            <person name="Rosenthal A.Z."/>
            <person name="Matson E.G."/>
            <person name="Eldar A."/>
            <person name="Leadbetter J.R."/>
        </authorList>
    </citation>
    <scope>NUCLEOTIDE SEQUENCE [LARGE SCALE GENOMIC DNA]</scope>
    <source>
        <strain evidence="8">ATCC BAA-887 / DSM 12427 / ZAS-2</strain>
    </source>
</reference>
<dbReference type="PANTHER" id="PTHR43085:SF1">
    <property type="entry name" value="PSEUDOURIDINE KINASE-RELATED"/>
    <property type="match status" value="1"/>
</dbReference>
<dbReference type="Gene3D" id="3.40.1190.20">
    <property type="match status" value="1"/>
</dbReference>
<dbReference type="EC" id="2.7.1.4" evidence="7"/>
<dbReference type="EMBL" id="CP001843">
    <property type="protein sequence ID" value="AEF86314.1"/>
    <property type="molecule type" value="Genomic_DNA"/>
</dbReference>
<dbReference type="CDD" id="cd01167">
    <property type="entry name" value="bac_FRK"/>
    <property type="match status" value="1"/>
</dbReference>
<dbReference type="InterPro" id="IPR050306">
    <property type="entry name" value="PfkB_Carbo_kinase"/>
</dbReference>
<dbReference type="InterPro" id="IPR029056">
    <property type="entry name" value="Ribokinase-like"/>
</dbReference>
<evidence type="ECO:0000256" key="5">
    <source>
        <dbReference type="ARBA" id="ARBA00022840"/>
    </source>
</evidence>
<evidence type="ECO:0000313" key="8">
    <source>
        <dbReference type="Proteomes" id="UP000009223"/>
    </source>
</evidence>
<feature type="domain" description="Carbohydrate kinase PfkB" evidence="6">
    <location>
        <begin position="2"/>
        <end position="315"/>
    </location>
</feature>
<sequence>MILSCGEAIIDMIPVKVPGRGDGFLPCPGGSPFNTAIAIGRLGVPVRFLSRLSRDFFGEILINRLIQSNVGIDLIPRTEQNSTLAFVKLDQGQEPRYVFYTEGAADCSFSLEDLPPVLAPEIRCVLFGSIALTMEPSASTIETFIARVGGNDVPDDKRPLVSLDPNVRPFMIRDREAYVRRFEAWVGAASIAKISEADFDFIYPGLGLEKSLQRVLDMGPRLALSTLGPKGALALLRRKDGRVLRVSAPVVDIPVVDTIGAGDTFHGAFLSWLELKGKMSHSALAALTEQELYDALFFANKAASLVCSRQGAEPPTLQEVEALKGQ</sequence>
<dbReference type="AlphaFoldDB" id="F5YR22"/>
<evidence type="ECO:0000256" key="2">
    <source>
        <dbReference type="ARBA" id="ARBA00022679"/>
    </source>
</evidence>
<keyword evidence="2 7" id="KW-0808">Transferase</keyword>
<comment type="similarity">
    <text evidence="1">Belongs to the carbohydrate kinase PfkB family.</text>
</comment>
<dbReference type="Proteomes" id="UP000009223">
    <property type="component" value="Chromosome"/>
</dbReference>
<keyword evidence="8" id="KW-1185">Reference proteome</keyword>
<dbReference type="HOGENOM" id="CLU_027634_6_2_12"/>